<evidence type="ECO:0000313" key="3">
    <source>
        <dbReference type="Proteomes" id="UP000078576"/>
    </source>
</evidence>
<accession>A0A194UZ19</accession>
<proteinExistence type="predicted"/>
<evidence type="ECO:0000256" key="1">
    <source>
        <dbReference type="SAM" id="MobiDB-lite"/>
    </source>
</evidence>
<dbReference type="PROSITE" id="PS51257">
    <property type="entry name" value="PROKAR_LIPOPROTEIN"/>
    <property type="match status" value="1"/>
</dbReference>
<keyword evidence="3" id="KW-1185">Reference proteome</keyword>
<dbReference type="Proteomes" id="UP000078576">
    <property type="component" value="Unassembled WGS sequence"/>
</dbReference>
<feature type="region of interest" description="Disordered" evidence="1">
    <location>
        <begin position="109"/>
        <end position="131"/>
    </location>
</feature>
<dbReference type="STRING" id="694573.A0A194UZ19"/>
<dbReference type="AlphaFoldDB" id="A0A194UZ19"/>
<protein>
    <submittedName>
        <fullName evidence="2">Uncharacterized protein</fullName>
    </submittedName>
</protein>
<organism evidence="2 3">
    <name type="scientific">Cytospora mali</name>
    <name type="common">Apple Valsa canker fungus</name>
    <name type="synonym">Valsa mali</name>
    <dbReference type="NCBI Taxonomy" id="578113"/>
    <lineage>
        <taxon>Eukaryota</taxon>
        <taxon>Fungi</taxon>
        <taxon>Dikarya</taxon>
        <taxon>Ascomycota</taxon>
        <taxon>Pezizomycotina</taxon>
        <taxon>Sordariomycetes</taxon>
        <taxon>Sordariomycetidae</taxon>
        <taxon>Diaporthales</taxon>
        <taxon>Cytosporaceae</taxon>
        <taxon>Cytospora</taxon>
    </lineage>
</organism>
<reference evidence="3" key="1">
    <citation type="submission" date="2014-12" db="EMBL/GenBank/DDBJ databases">
        <title>Genome Sequence of Valsa Canker Pathogens Uncovers a Specific Adaption of Colonization on Woody Bark.</title>
        <authorList>
            <person name="Yin Z."/>
            <person name="Liu H."/>
            <person name="Gao X."/>
            <person name="Li Z."/>
            <person name="Song N."/>
            <person name="Ke X."/>
            <person name="Dai Q."/>
            <person name="Wu Y."/>
            <person name="Sun Y."/>
            <person name="Xu J.-R."/>
            <person name="Kang Z.K."/>
            <person name="Wang L."/>
            <person name="Huang L."/>
        </authorList>
    </citation>
    <scope>NUCLEOTIDE SEQUENCE [LARGE SCALE GENOMIC DNA]</scope>
    <source>
        <strain evidence="3">SXYL134</strain>
    </source>
</reference>
<name>A0A194UZ19_CYTMA</name>
<dbReference type="EMBL" id="KN714693">
    <property type="protein sequence ID" value="KUI56846.1"/>
    <property type="molecule type" value="Genomic_DNA"/>
</dbReference>
<gene>
    <name evidence="2" type="ORF">VP1G_04186</name>
</gene>
<sequence>MSFSLLRVPKKAALTALHGLVVGTSCTLVLVTEDRRRRINQARSAIRNAETLCLVKQYHATRSAPHRESESAAAVTSFEEGPSPAAYIESNGRRHSDWRVSSNDALGHTWQTSTAGIGDSARPSRVRGQHRRVVAPPSNWRTHQIPPPSFMPLGSATTNTTYLVDPPSFGVDENVRRLRAAPILGDADSLKDAVDILRKTVQRRSLTDEDKAMLIDAAAPLCRKCQESGMMPQAEQTLLCVINLGPLWEAEYYACNPQPILNHATNAAELEINKWKSAIEDVNAHADRSVACQKLDQAIALLLPRFKDVTLKGPQLRDWQPTAEHLMELAFNLDEVNRAADVFWRIQHYNGKAEYVVTQWFLGRLFEQKDYPRVVNTYSLLYKGLSEVPSETWYAIGNTVTDAVVVANNQNPAKVLQHLLAQCPTHCQVRTTWATKLIYCHWQRERNFDKTVELFRKFDRTYGDRTGLAKVKFPDGVYRVMIQIAVEAEKWEAVDLFFDRLQQIKPSAQKDARIIALLALAKAKLGDWNGVWEDFKNMEVKDRVEDNFIPILKEFVKHHTISETEEFMKGYIDELQVPVCRYMVNVVANQYGAIRNVELFVNWLEYCSKAGFEVDAAFSNAIINNCRRRWDFSFNELRILYRKLQLLSRIFIDPLTERTMLSAAVRASHGSQKKKKMLHMHIASLGIKNRNLSTTRKSRDPEDTRLEMREAITIRKYHTAIAIYKTALFRGLALDDGHLRLAVNAALKLGSGNTQMALNMILDAKARGMDASLSTMPVFHSLLQQTFSGDTSDKDDLLRQVQSLIGRFESSGLSLPSSALTRAAHLCVQARHFSGAISLAKSALERRGVAYPWDGPTFSLFLMTYTHMVDIQGMKWAIVGAYHQSYFHKRSVLKALKDARNLLSKAIQSREVRQAIGVLDKAVDRVLLMREVMIKERKDLEKDTVGIMRQAALDAEQWDQNGHETEEVDRRRQELLHEIVIQERREAEDEKRRQIARKAEMRERAQASVEFVSEQDDDADKMERTMLEKQYVVPGGF</sequence>
<evidence type="ECO:0000313" key="2">
    <source>
        <dbReference type="EMBL" id="KUI56846.1"/>
    </source>
</evidence>
<dbReference type="OrthoDB" id="185373at2759"/>